<dbReference type="Proteomes" id="UP000799324">
    <property type="component" value="Unassembled WGS sequence"/>
</dbReference>
<accession>A0A6A6TC13</accession>
<dbReference type="EMBL" id="MU004332">
    <property type="protein sequence ID" value="KAF2656847.1"/>
    <property type="molecule type" value="Genomic_DNA"/>
</dbReference>
<proteinExistence type="predicted"/>
<gene>
    <name evidence="2" type="ORF">K491DRAFT_691699</name>
</gene>
<keyword evidence="3" id="KW-1185">Reference proteome</keyword>
<feature type="compositionally biased region" description="Basic and acidic residues" evidence="1">
    <location>
        <begin position="45"/>
        <end position="79"/>
    </location>
</feature>
<feature type="compositionally biased region" description="Pro residues" evidence="1">
    <location>
        <begin position="12"/>
        <end position="25"/>
    </location>
</feature>
<evidence type="ECO:0000256" key="1">
    <source>
        <dbReference type="SAM" id="MobiDB-lite"/>
    </source>
</evidence>
<evidence type="ECO:0000313" key="3">
    <source>
        <dbReference type="Proteomes" id="UP000799324"/>
    </source>
</evidence>
<evidence type="ECO:0000313" key="2">
    <source>
        <dbReference type="EMBL" id="KAF2656847.1"/>
    </source>
</evidence>
<organism evidence="2 3">
    <name type="scientific">Lophiostoma macrostomum CBS 122681</name>
    <dbReference type="NCBI Taxonomy" id="1314788"/>
    <lineage>
        <taxon>Eukaryota</taxon>
        <taxon>Fungi</taxon>
        <taxon>Dikarya</taxon>
        <taxon>Ascomycota</taxon>
        <taxon>Pezizomycotina</taxon>
        <taxon>Dothideomycetes</taxon>
        <taxon>Pleosporomycetidae</taxon>
        <taxon>Pleosporales</taxon>
        <taxon>Lophiostomataceae</taxon>
        <taxon>Lophiostoma</taxon>
    </lineage>
</organism>
<feature type="compositionally biased region" description="Low complexity" evidence="1">
    <location>
        <begin position="1"/>
        <end position="11"/>
    </location>
</feature>
<feature type="region of interest" description="Disordered" evidence="1">
    <location>
        <begin position="1"/>
        <end position="79"/>
    </location>
</feature>
<name>A0A6A6TC13_9PLEO</name>
<sequence>MYCQNNATNPPFHNPPTTNPKPSRPSRPAAQTFNTFCGPALAEDQEQRPRQRKWPSDQREKRRDENPWSPHEKSCTEEK</sequence>
<reference evidence="2" key="1">
    <citation type="journal article" date="2020" name="Stud. Mycol.">
        <title>101 Dothideomycetes genomes: a test case for predicting lifestyles and emergence of pathogens.</title>
        <authorList>
            <person name="Haridas S."/>
            <person name="Albert R."/>
            <person name="Binder M."/>
            <person name="Bloem J."/>
            <person name="Labutti K."/>
            <person name="Salamov A."/>
            <person name="Andreopoulos B."/>
            <person name="Baker S."/>
            <person name="Barry K."/>
            <person name="Bills G."/>
            <person name="Bluhm B."/>
            <person name="Cannon C."/>
            <person name="Castanera R."/>
            <person name="Culley D."/>
            <person name="Daum C."/>
            <person name="Ezra D."/>
            <person name="Gonzalez J."/>
            <person name="Henrissat B."/>
            <person name="Kuo A."/>
            <person name="Liang C."/>
            <person name="Lipzen A."/>
            <person name="Lutzoni F."/>
            <person name="Magnuson J."/>
            <person name="Mondo S."/>
            <person name="Nolan M."/>
            <person name="Ohm R."/>
            <person name="Pangilinan J."/>
            <person name="Park H.-J."/>
            <person name="Ramirez L."/>
            <person name="Alfaro M."/>
            <person name="Sun H."/>
            <person name="Tritt A."/>
            <person name="Yoshinaga Y."/>
            <person name="Zwiers L.-H."/>
            <person name="Turgeon B."/>
            <person name="Goodwin S."/>
            <person name="Spatafora J."/>
            <person name="Crous P."/>
            <person name="Grigoriev I."/>
        </authorList>
    </citation>
    <scope>NUCLEOTIDE SEQUENCE</scope>
    <source>
        <strain evidence="2">CBS 122681</strain>
    </source>
</reference>
<protein>
    <submittedName>
        <fullName evidence="2">Uncharacterized protein</fullName>
    </submittedName>
</protein>
<dbReference type="AlphaFoldDB" id="A0A6A6TC13"/>